<keyword evidence="3" id="KW-0324">Glycolysis</keyword>
<dbReference type="STRING" id="118168.MC7420_6001"/>
<dbReference type="RefSeq" id="WP_006101854.1">
    <property type="nucleotide sequence ID" value="NZ_DS989852.1"/>
</dbReference>
<evidence type="ECO:0000256" key="2">
    <source>
        <dbReference type="ARBA" id="ARBA00012028"/>
    </source>
</evidence>
<dbReference type="Gene3D" id="3.40.50.1240">
    <property type="entry name" value="Phosphoglycerate mutase-like"/>
    <property type="match status" value="1"/>
</dbReference>
<gene>
    <name evidence="7" type="ORF">MC7420_6001</name>
</gene>
<proteinExistence type="inferred from homology"/>
<feature type="binding site" evidence="6">
    <location>
        <position position="81"/>
    </location>
    <ligand>
        <name>substrate</name>
    </ligand>
</feature>
<name>B4VU11_9CYAN</name>
<evidence type="ECO:0000256" key="3">
    <source>
        <dbReference type="ARBA" id="ARBA00023152"/>
    </source>
</evidence>
<keyword evidence="4" id="KW-0413">Isomerase</keyword>
<accession>B4VU11</accession>
<dbReference type="eggNOG" id="COG0406">
    <property type="taxonomic scope" value="Bacteria"/>
</dbReference>
<organism evidence="7 8">
    <name type="scientific">Coleofasciculus chthonoplastes PCC 7420</name>
    <dbReference type="NCBI Taxonomy" id="118168"/>
    <lineage>
        <taxon>Bacteria</taxon>
        <taxon>Bacillati</taxon>
        <taxon>Cyanobacteriota</taxon>
        <taxon>Cyanophyceae</taxon>
        <taxon>Coleofasciculales</taxon>
        <taxon>Coleofasciculaceae</taxon>
        <taxon>Coleofasciculus</taxon>
    </lineage>
</organism>
<dbReference type="CDD" id="cd07067">
    <property type="entry name" value="HP_PGM_like"/>
    <property type="match status" value="1"/>
</dbReference>
<dbReference type="SUPFAM" id="SSF53254">
    <property type="entry name" value="Phosphoglycerate mutase-like"/>
    <property type="match status" value="1"/>
</dbReference>
<sequence length="222" mass="24794">MTNDKILSWQDIRQHLKHPLILATPVTLHIFRHAQSTVNAEKRIAGSQDVDLTPEGEAQARVLGTQLDPEYSLAFASGLKRAYKTLDLAITSGNISVGSIHKDKRLNERNLGILEGGKLRFIPEYAAGNLNYAPENGESYAQLSQRIFSFLIDLARFTQMSEVNNILICSHIGSIRILVSIITENTSSVDVLGQKFGNTELIKLEWHRLIIPEFIEKGGIFK</sequence>
<evidence type="ECO:0000256" key="1">
    <source>
        <dbReference type="ARBA" id="ARBA00006717"/>
    </source>
</evidence>
<dbReference type="EC" id="5.4.2.11" evidence="2"/>
<dbReference type="InterPro" id="IPR029033">
    <property type="entry name" value="His_PPase_superfam"/>
</dbReference>
<evidence type="ECO:0000256" key="4">
    <source>
        <dbReference type="ARBA" id="ARBA00023235"/>
    </source>
</evidence>
<protein>
    <recommendedName>
        <fullName evidence="2">phosphoglycerate mutase (2,3-diphosphoglycerate-dependent)</fullName>
        <ecNumber evidence="2">5.4.2.11</ecNumber>
    </recommendedName>
</protein>
<dbReference type="HOGENOM" id="CLU_1243574_0_0_3"/>
<dbReference type="InterPro" id="IPR013078">
    <property type="entry name" value="His_Pase_superF_clade-1"/>
</dbReference>
<evidence type="ECO:0000256" key="6">
    <source>
        <dbReference type="PIRSR" id="PIRSR613078-2"/>
    </source>
</evidence>
<reference evidence="7 8" key="1">
    <citation type="submission" date="2008-07" db="EMBL/GenBank/DDBJ databases">
        <authorList>
            <person name="Tandeau de Marsac N."/>
            <person name="Ferriera S."/>
            <person name="Johnson J."/>
            <person name="Kravitz S."/>
            <person name="Beeson K."/>
            <person name="Sutton G."/>
            <person name="Rogers Y.-H."/>
            <person name="Friedman R."/>
            <person name="Frazier M."/>
            <person name="Venter J.C."/>
        </authorList>
    </citation>
    <scope>NUCLEOTIDE SEQUENCE [LARGE SCALE GENOMIC DNA]</scope>
    <source>
        <strain evidence="7 8">PCC 7420</strain>
    </source>
</reference>
<dbReference type="Proteomes" id="UP000003835">
    <property type="component" value="Unassembled WGS sequence"/>
</dbReference>
<dbReference type="OrthoDB" id="7925971at2"/>
<dbReference type="PANTHER" id="PTHR11931">
    <property type="entry name" value="PHOSPHOGLYCERATE MUTASE"/>
    <property type="match status" value="1"/>
</dbReference>
<evidence type="ECO:0000256" key="5">
    <source>
        <dbReference type="PIRSR" id="PIRSR613078-1"/>
    </source>
</evidence>
<feature type="active site" description="Proton donor/acceptor" evidence="5">
    <location>
        <position position="108"/>
    </location>
</feature>
<feature type="active site" description="Tele-phosphohistidine intermediate" evidence="5">
    <location>
        <position position="33"/>
    </location>
</feature>
<feature type="binding site" evidence="6">
    <location>
        <begin position="32"/>
        <end position="39"/>
    </location>
    <ligand>
        <name>substrate</name>
    </ligand>
</feature>
<comment type="similarity">
    <text evidence="1">Belongs to the phosphoglycerate mutase family. BPG-dependent PGAM subfamily.</text>
</comment>
<dbReference type="Pfam" id="PF00300">
    <property type="entry name" value="His_Phos_1"/>
    <property type="match status" value="1"/>
</dbReference>
<dbReference type="GO" id="GO:0004619">
    <property type="term" value="F:phosphoglycerate mutase activity"/>
    <property type="evidence" value="ECO:0007669"/>
    <property type="project" value="UniProtKB-EC"/>
</dbReference>
<dbReference type="InterPro" id="IPR005952">
    <property type="entry name" value="Phosphogly_mut1"/>
</dbReference>
<evidence type="ECO:0000313" key="7">
    <source>
        <dbReference type="EMBL" id="EDX74523.1"/>
    </source>
</evidence>
<evidence type="ECO:0000313" key="8">
    <source>
        <dbReference type="Proteomes" id="UP000003835"/>
    </source>
</evidence>
<dbReference type="GO" id="GO:0006096">
    <property type="term" value="P:glycolytic process"/>
    <property type="evidence" value="ECO:0007669"/>
    <property type="project" value="UniProtKB-KW"/>
</dbReference>
<keyword evidence="8" id="KW-1185">Reference proteome</keyword>
<dbReference type="EMBL" id="DS989852">
    <property type="protein sequence ID" value="EDX74523.1"/>
    <property type="molecule type" value="Genomic_DNA"/>
</dbReference>
<dbReference type="AlphaFoldDB" id="B4VU11"/>
<dbReference type="SMART" id="SM00855">
    <property type="entry name" value="PGAM"/>
    <property type="match status" value="1"/>
</dbReference>